<feature type="binding site" evidence="4">
    <location>
        <position position="54"/>
    </location>
    <ligand>
        <name>substrate</name>
    </ligand>
</feature>
<keyword evidence="2 4" id="KW-0547">Nucleotide-binding</keyword>
<comment type="catalytic activity">
    <reaction evidence="5">
        <text>(6S)-5-formyl-5,6,7,8-tetrahydrofolate + ATP = (6R)-5,10-methenyltetrahydrofolate + ADP + phosphate</text>
        <dbReference type="Rhea" id="RHEA:10488"/>
        <dbReference type="ChEBI" id="CHEBI:30616"/>
        <dbReference type="ChEBI" id="CHEBI:43474"/>
        <dbReference type="ChEBI" id="CHEBI:57455"/>
        <dbReference type="ChEBI" id="CHEBI:57457"/>
        <dbReference type="ChEBI" id="CHEBI:456216"/>
        <dbReference type="EC" id="6.3.3.2"/>
    </reaction>
</comment>
<name>A0A094IMS0_9GAMM</name>
<dbReference type="GO" id="GO:0046872">
    <property type="term" value="F:metal ion binding"/>
    <property type="evidence" value="ECO:0007669"/>
    <property type="project" value="UniProtKB-KW"/>
</dbReference>
<evidence type="ECO:0000256" key="1">
    <source>
        <dbReference type="ARBA" id="ARBA00010638"/>
    </source>
</evidence>
<dbReference type="RefSeq" id="WP_034732870.1">
    <property type="nucleotide sequence ID" value="NZ_JPIN01000008.1"/>
</dbReference>
<dbReference type="GO" id="GO:0005524">
    <property type="term" value="F:ATP binding"/>
    <property type="evidence" value="ECO:0007669"/>
    <property type="project" value="UniProtKB-KW"/>
</dbReference>
<dbReference type="STRING" id="1517416.IDAT_08785"/>
<organism evidence="6 7">
    <name type="scientific">Pseudidiomarina atlantica</name>
    <dbReference type="NCBI Taxonomy" id="1517416"/>
    <lineage>
        <taxon>Bacteria</taxon>
        <taxon>Pseudomonadati</taxon>
        <taxon>Pseudomonadota</taxon>
        <taxon>Gammaproteobacteria</taxon>
        <taxon>Alteromonadales</taxon>
        <taxon>Idiomarinaceae</taxon>
        <taxon>Pseudidiomarina</taxon>
    </lineage>
</organism>
<keyword evidence="7" id="KW-1185">Reference proteome</keyword>
<keyword evidence="3 4" id="KW-0067">ATP-binding</keyword>
<dbReference type="GO" id="GO:0009396">
    <property type="term" value="P:folic acid-containing compound biosynthetic process"/>
    <property type="evidence" value="ECO:0007669"/>
    <property type="project" value="TreeGrafter"/>
</dbReference>
<dbReference type="EMBL" id="JPIN01000008">
    <property type="protein sequence ID" value="KFZ28397.1"/>
    <property type="molecule type" value="Genomic_DNA"/>
</dbReference>
<comment type="similarity">
    <text evidence="1 5">Belongs to the 5-formyltetrahydrofolate cyclo-ligase family.</text>
</comment>
<feature type="binding site" evidence="4">
    <location>
        <begin position="133"/>
        <end position="141"/>
    </location>
    <ligand>
        <name>ATP</name>
        <dbReference type="ChEBI" id="CHEBI:30616"/>
    </ligand>
</feature>
<dbReference type="EC" id="6.3.3.2" evidence="5"/>
<comment type="caution">
    <text evidence="6">The sequence shown here is derived from an EMBL/GenBank/DDBJ whole genome shotgun (WGS) entry which is preliminary data.</text>
</comment>
<dbReference type="Gene3D" id="3.40.50.10420">
    <property type="entry name" value="NagB/RpiA/CoA transferase-like"/>
    <property type="match status" value="1"/>
</dbReference>
<keyword evidence="5" id="KW-0479">Metal-binding</keyword>
<dbReference type="GO" id="GO:0030272">
    <property type="term" value="F:5-formyltetrahydrofolate cyclo-ligase activity"/>
    <property type="evidence" value="ECO:0007669"/>
    <property type="project" value="UniProtKB-EC"/>
</dbReference>
<evidence type="ECO:0000256" key="2">
    <source>
        <dbReference type="ARBA" id="ARBA00022741"/>
    </source>
</evidence>
<dbReference type="GO" id="GO:0035999">
    <property type="term" value="P:tetrahydrofolate interconversion"/>
    <property type="evidence" value="ECO:0007669"/>
    <property type="project" value="TreeGrafter"/>
</dbReference>
<dbReference type="PANTHER" id="PTHR23407:SF1">
    <property type="entry name" value="5-FORMYLTETRAHYDROFOLATE CYCLO-LIGASE"/>
    <property type="match status" value="1"/>
</dbReference>
<evidence type="ECO:0000256" key="4">
    <source>
        <dbReference type="PIRSR" id="PIRSR006806-1"/>
    </source>
</evidence>
<dbReference type="NCBIfam" id="TIGR02727">
    <property type="entry name" value="MTHFS_bact"/>
    <property type="match status" value="1"/>
</dbReference>
<sequence length="194" mass="21821">MPRQQFRKQLLAARQALSTAEREAAAQQVSDHLLALPELQQSTTVGSYYSVRAELPTQTLNQQLQLQHRLALPVLHPISLQHLLFLKVHPQTRWQANTYNIPEPQLRCPDIVPLSALRVLLVPLVGFDAHGNRLGMGGGFYDRTLAAWHQGLLPDLQPIGLAFDCQYVEALPHAPWDVPLPRVITPAKVWDFRG</sequence>
<dbReference type="AlphaFoldDB" id="A0A094IMS0"/>
<dbReference type="InterPro" id="IPR037171">
    <property type="entry name" value="NagB/RpiA_transferase-like"/>
</dbReference>
<dbReference type="Pfam" id="PF01812">
    <property type="entry name" value="5-FTHF_cyc-lig"/>
    <property type="match status" value="1"/>
</dbReference>
<protein>
    <recommendedName>
        <fullName evidence="5">5-formyltetrahydrofolate cyclo-ligase</fullName>
        <ecNumber evidence="5">6.3.3.2</ecNumber>
    </recommendedName>
</protein>
<dbReference type="SUPFAM" id="SSF100950">
    <property type="entry name" value="NagB/RpiA/CoA transferase-like"/>
    <property type="match status" value="1"/>
</dbReference>
<dbReference type="PANTHER" id="PTHR23407">
    <property type="entry name" value="ATPASE INHIBITOR/5-FORMYLTETRAHYDROFOLATE CYCLO-LIGASE"/>
    <property type="match status" value="1"/>
</dbReference>
<dbReference type="InterPro" id="IPR002698">
    <property type="entry name" value="FTHF_cligase"/>
</dbReference>
<dbReference type="PIRSF" id="PIRSF006806">
    <property type="entry name" value="FTHF_cligase"/>
    <property type="match status" value="1"/>
</dbReference>
<feature type="binding site" evidence="4">
    <location>
        <begin position="3"/>
        <end position="7"/>
    </location>
    <ligand>
        <name>ATP</name>
        <dbReference type="ChEBI" id="CHEBI:30616"/>
    </ligand>
</feature>
<accession>A0A094IMS0</accession>
<dbReference type="Proteomes" id="UP000053718">
    <property type="component" value="Unassembled WGS sequence"/>
</dbReference>
<evidence type="ECO:0000313" key="7">
    <source>
        <dbReference type="Proteomes" id="UP000053718"/>
    </source>
</evidence>
<evidence type="ECO:0000256" key="3">
    <source>
        <dbReference type="ARBA" id="ARBA00022840"/>
    </source>
</evidence>
<keyword evidence="5" id="KW-0460">Magnesium</keyword>
<dbReference type="InterPro" id="IPR024185">
    <property type="entry name" value="FTHF_cligase-like_sf"/>
</dbReference>
<evidence type="ECO:0000256" key="5">
    <source>
        <dbReference type="RuleBase" id="RU361279"/>
    </source>
</evidence>
<dbReference type="OrthoDB" id="9801938at2"/>
<gene>
    <name evidence="6" type="ORF">IDAT_08785</name>
</gene>
<dbReference type="eggNOG" id="COG0212">
    <property type="taxonomic scope" value="Bacteria"/>
</dbReference>
<proteinExistence type="inferred from homology"/>
<reference evidence="6 7" key="1">
    <citation type="submission" date="2014-06" db="EMBL/GenBank/DDBJ databases">
        <title>Draft genome sequence of Idiomarina sp. MCCC 1A10513.</title>
        <authorList>
            <person name="Du J."/>
            <person name="Lai Q."/>
            <person name="Shao Z."/>
        </authorList>
    </citation>
    <scope>NUCLEOTIDE SEQUENCE [LARGE SCALE GENOMIC DNA]</scope>
    <source>
        <strain evidence="6 7">MCCC 1A10513</strain>
    </source>
</reference>
<comment type="cofactor">
    <cofactor evidence="5">
        <name>Mg(2+)</name>
        <dbReference type="ChEBI" id="CHEBI:18420"/>
    </cofactor>
</comment>
<evidence type="ECO:0000313" key="6">
    <source>
        <dbReference type="EMBL" id="KFZ28397.1"/>
    </source>
</evidence>